<dbReference type="GO" id="GO:0016874">
    <property type="term" value="F:ligase activity"/>
    <property type="evidence" value="ECO:0007669"/>
    <property type="project" value="UniProtKB-KW"/>
</dbReference>
<dbReference type="InterPro" id="IPR006336">
    <property type="entry name" value="GCS2"/>
</dbReference>
<dbReference type="PANTHER" id="PTHR36510:SF1">
    <property type="entry name" value="GLUTAMATE--CYSTEINE LIGASE 2-RELATED"/>
    <property type="match status" value="1"/>
</dbReference>
<reference evidence="5 6" key="1">
    <citation type="submission" date="2023-07" db="EMBL/GenBank/DDBJ databases">
        <title>Sorghum-associated microbial communities from plants grown in Nebraska, USA.</title>
        <authorList>
            <person name="Schachtman D."/>
        </authorList>
    </citation>
    <scope>NUCLEOTIDE SEQUENCE [LARGE SCALE GENOMIC DNA]</scope>
    <source>
        <strain evidence="5 6">BE313</strain>
    </source>
</reference>
<evidence type="ECO:0000313" key="5">
    <source>
        <dbReference type="EMBL" id="MDR7375789.1"/>
    </source>
</evidence>
<keyword evidence="1 4" id="KW-0436">Ligase</keyword>
<evidence type="ECO:0000313" key="6">
    <source>
        <dbReference type="Proteomes" id="UP001180487"/>
    </source>
</evidence>
<keyword evidence="3 4" id="KW-0067">ATP-binding</keyword>
<dbReference type="Proteomes" id="UP001180487">
    <property type="component" value="Unassembled WGS sequence"/>
</dbReference>
<evidence type="ECO:0000256" key="1">
    <source>
        <dbReference type="ARBA" id="ARBA00022598"/>
    </source>
</evidence>
<dbReference type="EC" id="6.3.2.2" evidence="4"/>
<gene>
    <name evidence="5" type="ORF">J2X19_000447</name>
</gene>
<name>A0ABU2C373_9BURK</name>
<dbReference type="PANTHER" id="PTHR36510">
    <property type="entry name" value="GLUTAMATE--CYSTEINE LIGASE 2-RELATED"/>
    <property type="match status" value="1"/>
</dbReference>
<evidence type="ECO:0000256" key="3">
    <source>
        <dbReference type="ARBA" id="ARBA00022840"/>
    </source>
</evidence>
<sequence>MHFHRSKALTFGMELELQIVDDATGSLAPSSGELWSELKQLPEIERYALEATQSTIEVTTSIHEDSDEMEVESRKLVGTLKDIAQAKGLNLRGGGTHILQFWNEREFTPTKRARELESKYGFLPKRFSTYGMHVHIGMPGKAEAIQVANVLQSLTPLFIALSAASPFQQGADTGFCSARPLETLVYPYGGPMPKMADWAEFERITDEIFTSGLAKSLKDIYWDVRPKPEFGTVEVRVFDTPLRMQKGVSLAALTRGCAALALTGKLQLPTIHVPYNTDRVNRFLACRDGMAARLYNPMIGKWRPAQHWLDLLVAQIEQEPLCAADLRRIRELQSMADGGQDYDIMRSTWQRLAGANDAAETPGSPAYAANTREHCDRLLS</sequence>
<dbReference type="RefSeq" id="WP_310370258.1">
    <property type="nucleotide sequence ID" value="NZ_JAVDXT010000001.1"/>
</dbReference>
<comment type="catalytic activity">
    <reaction evidence="4">
        <text>L-cysteine + L-glutamate + ATP = gamma-L-glutamyl-L-cysteine + ADP + phosphate + H(+)</text>
        <dbReference type="Rhea" id="RHEA:13285"/>
        <dbReference type="ChEBI" id="CHEBI:15378"/>
        <dbReference type="ChEBI" id="CHEBI:29985"/>
        <dbReference type="ChEBI" id="CHEBI:30616"/>
        <dbReference type="ChEBI" id="CHEBI:35235"/>
        <dbReference type="ChEBI" id="CHEBI:43474"/>
        <dbReference type="ChEBI" id="CHEBI:58173"/>
        <dbReference type="ChEBI" id="CHEBI:456216"/>
        <dbReference type="EC" id="6.3.2.2"/>
    </reaction>
</comment>
<comment type="similarity">
    <text evidence="4">Belongs to the glutamate--cysteine ligase type 2 family. YbdK subfamily.</text>
</comment>
<dbReference type="InterPro" id="IPR014746">
    <property type="entry name" value="Gln_synth/guanido_kin_cat_dom"/>
</dbReference>
<proteinExistence type="inferred from homology"/>
<dbReference type="SUPFAM" id="SSF55931">
    <property type="entry name" value="Glutamine synthetase/guanido kinase"/>
    <property type="match status" value="1"/>
</dbReference>
<dbReference type="InterPro" id="IPR050141">
    <property type="entry name" value="GCL_type2/YbdK_subfam"/>
</dbReference>
<dbReference type="HAMAP" id="MF_01609">
    <property type="entry name" value="Glu_cys_ligase_2"/>
    <property type="match status" value="1"/>
</dbReference>
<accession>A0ABU2C373</accession>
<dbReference type="Gene3D" id="3.30.590.20">
    <property type="match status" value="1"/>
</dbReference>
<comment type="caution">
    <text evidence="5">The sequence shown here is derived from an EMBL/GenBank/DDBJ whole genome shotgun (WGS) entry which is preliminary data.</text>
</comment>
<organism evidence="5 6">
    <name type="scientific">Rhodoferax ferrireducens</name>
    <dbReference type="NCBI Taxonomy" id="192843"/>
    <lineage>
        <taxon>Bacteria</taxon>
        <taxon>Pseudomonadati</taxon>
        <taxon>Pseudomonadota</taxon>
        <taxon>Betaproteobacteria</taxon>
        <taxon>Burkholderiales</taxon>
        <taxon>Comamonadaceae</taxon>
        <taxon>Rhodoferax</taxon>
    </lineage>
</organism>
<evidence type="ECO:0000256" key="2">
    <source>
        <dbReference type="ARBA" id="ARBA00022741"/>
    </source>
</evidence>
<keyword evidence="2 4" id="KW-0547">Nucleotide-binding</keyword>
<protein>
    <recommendedName>
        <fullName evidence="4">Putative glutamate--cysteine ligase 2</fullName>
        <ecNumber evidence="4">6.3.2.2</ecNumber>
    </recommendedName>
    <alternativeName>
        <fullName evidence="4">Gamma-glutamylcysteine synthetase 2</fullName>
        <shortName evidence="4">GCS 2</shortName>
        <shortName evidence="4">Gamma-GCS 2</shortName>
    </alternativeName>
</protein>
<dbReference type="InterPro" id="IPR011793">
    <property type="entry name" value="YbdK"/>
</dbReference>
<dbReference type="NCBIfam" id="TIGR02050">
    <property type="entry name" value="gshA_cyan_rel"/>
    <property type="match status" value="1"/>
</dbReference>
<dbReference type="EMBL" id="JAVDXT010000001">
    <property type="protein sequence ID" value="MDR7375789.1"/>
    <property type="molecule type" value="Genomic_DNA"/>
</dbReference>
<evidence type="ECO:0000256" key="4">
    <source>
        <dbReference type="HAMAP-Rule" id="MF_01609"/>
    </source>
</evidence>
<comment type="function">
    <text evidence="4">ATP-dependent carboxylate-amine ligase which exhibits weak glutamate--cysteine ligase activity.</text>
</comment>
<dbReference type="Pfam" id="PF04107">
    <property type="entry name" value="GCS2"/>
    <property type="match status" value="1"/>
</dbReference>
<keyword evidence="6" id="KW-1185">Reference proteome</keyword>